<evidence type="ECO:0000256" key="2">
    <source>
        <dbReference type="ARBA" id="ARBA00006386"/>
    </source>
</evidence>
<feature type="compositionally biased region" description="Polar residues" evidence="7">
    <location>
        <begin position="154"/>
        <end position="171"/>
    </location>
</feature>
<organism evidence="9 10">
    <name type="scientific">Thalassotalea mangrovi</name>
    <dbReference type="NCBI Taxonomy" id="2572245"/>
    <lineage>
        <taxon>Bacteria</taxon>
        <taxon>Pseudomonadati</taxon>
        <taxon>Pseudomonadota</taxon>
        <taxon>Gammaproteobacteria</taxon>
        <taxon>Alteromonadales</taxon>
        <taxon>Colwelliaceae</taxon>
        <taxon>Thalassotalea</taxon>
    </lineage>
</organism>
<name>A0A4U1B8U4_9GAMM</name>
<reference evidence="9 10" key="1">
    <citation type="submission" date="2019-04" db="EMBL/GenBank/DDBJ databases">
        <title>Thalassotalea guangxiensis sp. nov., isolated from sediment of the coastal wetland.</title>
        <authorList>
            <person name="Zheng S."/>
            <person name="Zhang D."/>
        </authorList>
    </citation>
    <scope>NUCLEOTIDE SEQUENCE [LARGE SCALE GENOMIC DNA]</scope>
    <source>
        <strain evidence="9 10">ZS-4</strain>
    </source>
</reference>
<evidence type="ECO:0000313" key="10">
    <source>
        <dbReference type="Proteomes" id="UP000307999"/>
    </source>
</evidence>
<keyword evidence="5 8" id="KW-1133">Transmembrane helix</keyword>
<evidence type="ECO:0000256" key="7">
    <source>
        <dbReference type="SAM" id="MobiDB-lite"/>
    </source>
</evidence>
<comment type="caution">
    <text evidence="9">The sequence shown here is derived from an EMBL/GenBank/DDBJ whole genome shotgun (WGS) entry which is preliminary data.</text>
</comment>
<dbReference type="OrthoDB" id="9810876at2"/>
<dbReference type="GO" id="GO:0005886">
    <property type="term" value="C:plasma membrane"/>
    <property type="evidence" value="ECO:0007669"/>
    <property type="project" value="UniProtKB-SubCell"/>
</dbReference>
<dbReference type="InterPro" id="IPR005524">
    <property type="entry name" value="DUF318"/>
</dbReference>
<protein>
    <submittedName>
        <fullName evidence="9">Permease</fullName>
    </submittedName>
</protein>
<comment type="similarity">
    <text evidence="2">Belongs to the UPF0718 family.</text>
</comment>
<evidence type="ECO:0000256" key="5">
    <source>
        <dbReference type="ARBA" id="ARBA00022989"/>
    </source>
</evidence>
<feature type="transmembrane region" description="Helical" evidence="8">
    <location>
        <begin position="395"/>
        <end position="416"/>
    </location>
</feature>
<feature type="transmembrane region" description="Helical" evidence="8">
    <location>
        <begin position="315"/>
        <end position="336"/>
    </location>
</feature>
<keyword evidence="6 8" id="KW-0472">Membrane</keyword>
<dbReference type="InterPro" id="IPR052923">
    <property type="entry name" value="UPF0718"/>
</dbReference>
<keyword evidence="4 8" id="KW-0812">Transmembrane</keyword>
<feature type="transmembrane region" description="Helical" evidence="8">
    <location>
        <begin position="286"/>
        <end position="308"/>
    </location>
</feature>
<evidence type="ECO:0000256" key="3">
    <source>
        <dbReference type="ARBA" id="ARBA00022475"/>
    </source>
</evidence>
<feature type="compositionally biased region" description="Low complexity" evidence="7">
    <location>
        <begin position="172"/>
        <end position="182"/>
    </location>
</feature>
<dbReference type="PANTHER" id="PTHR34184:SF4">
    <property type="entry name" value="UPF0718 PROTEIN YCGR"/>
    <property type="match status" value="1"/>
</dbReference>
<proteinExistence type="inferred from homology"/>
<comment type="subcellular location">
    <subcellularLocation>
        <location evidence="1">Cell membrane</location>
        <topology evidence="1">Multi-pass membrane protein</topology>
    </subcellularLocation>
</comment>
<dbReference type="Pfam" id="PF03773">
    <property type="entry name" value="ArsP_1"/>
    <property type="match status" value="1"/>
</dbReference>
<accession>A0A4U1B8U4</accession>
<dbReference type="RefSeq" id="WP_136734624.1">
    <property type="nucleotide sequence ID" value="NZ_SWDB01000005.1"/>
</dbReference>
<sequence length="423" mass="44684">METLQLLINNFIAIINEASPWLLLGLIIAGLMKALVSTQVLSKHLGQGKSAVVKAAFIGAPLPLCSCGVIPVATQLHRSGASSPATSSFLVATPETGVDSVSVSYALLGPVMAIYRPIAAITSAIFTGFLVAQGTKKHTQKAQSLRSVKDDKTCCSSHSTPQGASQPTHQLNDVSNVNSSDDSNNKSHCATTVTNGNTEIKLAPCCGTSTISTAAMNEDNCCATTTTVSSQSSATTSDAMAGIFTKLGTGVRYAFTQLLDDLILWLFIGLLFATVIRTFLPTDFLLQYGSGIIAMLLMILISVPMYICATASTPLAAGLIMAGISPGTALVFMMAGPATNISTLGVIRNEMGARVLFFYLTGIVISSITFGLLLDACLAYFNINIFEQMSHSHQLLPTWFASTCSILLIVCAIKPLRMRLLNH</sequence>
<dbReference type="EMBL" id="SWDB01000005">
    <property type="protein sequence ID" value="TKB46945.1"/>
    <property type="molecule type" value="Genomic_DNA"/>
</dbReference>
<dbReference type="NCBIfam" id="NF033936">
    <property type="entry name" value="CuZnOut_SO0444"/>
    <property type="match status" value="1"/>
</dbReference>
<evidence type="ECO:0000256" key="8">
    <source>
        <dbReference type="SAM" id="Phobius"/>
    </source>
</evidence>
<evidence type="ECO:0000256" key="4">
    <source>
        <dbReference type="ARBA" id="ARBA00022692"/>
    </source>
</evidence>
<keyword evidence="10" id="KW-1185">Reference proteome</keyword>
<feature type="transmembrane region" description="Helical" evidence="8">
    <location>
        <begin position="356"/>
        <end position="383"/>
    </location>
</feature>
<keyword evidence="3" id="KW-1003">Cell membrane</keyword>
<feature type="transmembrane region" description="Helical" evidence="8">
    <location>
        <begin position="262"/>
        <end position="280"/>
    </location>
</feature>
<feature type="transmembrane region" description="Helical" evidence="8">
    <location>
        <begin position="114"/>
        <end position="132"/>
    </location>
</feature>
<dbReference type="AlphaFoldDB" id="A0A4U1B8U4"/>
<evidence type="ECO:0000256" key="1">
    <source>
        <dbReference type="ARBA" id="ARBA00004651"/>
    </source>
</evidence>
<feature type="region of interest" description="Disordered" evidence="7">
    <location>
        <begin position="153"/>
        <end position="188"/>
    </location>
</feature>
<dbReference type="Proteomes" id="UP000307999">
    <property type="component" value="Unassembled WGS sequence"/>
</dbReference>
<evidence type="ECO:0000256" key="6">
    <source>
        <dbReference type="ARBA" id="ARBA00023136"/>
    </source>
</evidence>
<evidence type="ECO:0000313" key="9">
    <source>
        <dbReference type="EMBL" id="TKB46945.1"/>
    </source>
</evidence>
<dbReference type="PANTHER" id="PTHR34184">
    <property type="entry name" value="UPF0718 PROTEIN YCGR"/>
    <property type="match status" value="1"/>
</dbReference>
<gene>
    <name evidence="9" type="ORF">E8M12_03110</name>
</gene>